<dbReference type="Proteomes" id="UP000789702">
    <property type="component" value="Unassembled WGS sequence"/>
</dbReference>
<feature type="non-terminal residue" evidence="1">
    <location>
        <position position="129"/>
    </location>
</feature>
<gene>
    <name evidence="1" type="ORF">DHETER_LOCUS16003</name>
</gene>
<protein>
    <submittedName>
        <fullName evidence="1">12478_t:CDS:1</fullName>
    </submittedName>
</protein>
<sequence length="129" mass="14093">SQLNSLLSQISPISCEKLLKNQLKLPLLRSILLTSACARIQGANDISIFGEMIRELALQISMLNAETREPQSTTIEVTITTSDTDQKINDASPNEFLLSEELTKPVTVLDDDTQNGDIESSHPLTPSSP</sequence>
<proteinExistence type="predicted"/>
<accession>A0ACA9R2B7</accession>
<reference evidence="1" key="1">
    <citation type="submission" date="2021-06" db="EMBL/GenBank/DDBJ databases">
        <authorList>
            <person name="Kallberg Y."/>
            <person name="Tangrot J."/>
            <person name="Rosling A."/>
        </authorList>
    </citation>
    <scope>NUCLEOTIDE SEQUENCE</scope>
    <source>
        <strain evidence="1">IL203A</strain>
    </source>
</reference>
<comment type="caution">
    <text evidence="1">The sequence shown here is derived from an EMBL/GenBank/DDBJ whole genome shotgun (WGS) entry which is preliminary data.</text>
</comment>
<name>A0ACA9R2B7_9GLOM</name>
<organism evidence="1 2">
    <name type="scientific">Dentiscutata heterogama</name>
    <dbReference type="NCBI Taxonomy" id="1316150"/>
    <lineage>
        <taxon>Eukaryota</taxon>
        <taxon>Fungi</taxon>
        <taxon>Fungi incertae sedis</taxon>
        <taxon>Mucoromycota</taxon>
        <taxon>Glomeromycotina</taxon>
        <taxon>Glomeromycetes</taxon>
        <taxon>Diversisporales</taxon>
        <taxon>Gigasporaceae</taxon>
        <taxon>Dentiscutata</taxon>
    </lineage>
</organism>
<evidence type="ECO:0000313" key="2">
    <source>
        <dbReference type="Proteomes" id="UP000789702"/>
    </source>
</evidence>
<feature type="non-terminal residue" evidence="1">
    <location>
        <position position="1"/>
    </location>
</feature>
<keyword evidence="2" id="KW-1185">Reference proteome</keyword>
<dbReference type="EMBL" id="CAJVPU010058631">
    <property type="protein sequence ID" value="CAG8773983.1"/>
    <property type="molecule type" value="Genomic_DNA"/>
</dbReference>
<evidence type="ECO:0000313" key="1">
    <source>
        <dbReference type="EMBL" id="CAG8773983.1"/>
    </source>
</evidence>